<keyword evidence="3" id="KW-0963">Cytoplasm</keyword>
<dbReference type="GO" id="GO:0005737">
    <property type="term" value="C:cytoplasm"/>
    <property type="evidence" value="ECO:0007669"/>
    <property type="project" value="UniProtKB-SubCell"/>
</dbReference>
<evidence type="ECO:0000256" key="2">
    <source>
        <dbReference type="ARBA" id="ARBA00009035"/>
    </source>
</evidence>
<sequence length="345" mass="39136">MQIQQAILHRIEKEKNTSGTGSAIPVTRTSQLPIDGRLEKMTEEILKIYGKSTNGYGTFNANQTLYQFPVKLKDYVLQSTDFIQFTIDTTDLISLKMAGEAFSTGGYVLILRYTNLGQDWLMVAMLKLKHGTGINEQTMDLSDTLSFDIDHLHEAARVDLAKWQSNTQPYLSFVKKRQTTSEVSKYFREALGCTEYTDSKHQTIQIKKAFEDYCEANSWSSEKKRTGRQQFYEHCDAKDKSGEPVNLAALSAILDDQNPTSFSEFVRDNDYQVNDTFKPDRATFSKLNRISKSFGSVKVSFEVQDIDNGKVAYDPDNRCLVIRDLPSELIDEINKHKSSDATTTA</sequence>
<dbReference type="STRING" id="1188319.OYT1_02658"/>
<dbReference type="RefSeq" id="WP_062627749.1">
    <property type="nucleotide sequence ID" value="NZ_AP018738.1"/>
</dbReference>
<dbReference type="PANTHER" id="PTHR38772">
    <property type="match status" value="1"/>
</dbReference>
<dbReference type="EMBL" id="AP018738">
    <property type="protein sequence ID" value="BBE51194.1"/>
    <property type="molecule type" value="Genomic_DNA"/>
</dbReference>
<reference evidence="4 5" key="1">
    <citation type="submission" date="2018-06" db="EMBL/GenBank/DDBJ databases">
        <title>OYT1 Genome Sequencing.</title>
        <authorList>
            <person name="Kato S."/>
            <person name="Itoh T."/>
            <person name="Ohkuma M."/>
        </authorList>
    </citation>
    <scope>NUCLEOTIDE SEQUENCE [LARGE SCALE GENOMIC DNA]</scope>
    <source>
        <strain evidence="4 5">OYT1</strain>
    </source>
</reference>
<name>A0A2Z6GCT8_9PROT</name>
<dbReference type="GO" id="GO:0043590">
    <property type="term" value="C:bacterial nucleoid"/>
    <property type="evidence" value="ECO:0007669"/>
    <property type="project" value="TreeGrafter"/>
</dbReference>
<evidence type="ECO:0000256" key="3">
    <source>
        <dbReference type="ARBA" id="ARBA00022490"/>
    </source>
</evidence>
<dbReference type="PANTHER" id="PTHR38772:SF1">
    <property type="entry name" value="NUCLEOID-ASSOCIATED PROTEIN YEJK"/>
    <property type="match status" value="1"/>
</dbReference>
<accession>A0A2Z6GCT8</accession>
<dbReference type="InterPro" id="IPR007358">
    <property type="entry name" value="Nucleoid_associated_NdpA"/>
</dbReference>
<dbReference type="OrthoDB" id="7540719at2"/>
<dbReference type="KEGG" id="fam:OYT1_ch1649"/>
<evidence type="ECO:0000313" key="4">
    <source>
        <dbReference type="EMBL" id="BBE51194.1"/>
    </source>
</evidence>
<dbReference type="GO" id="GO:0003727">
    <property type="term" value="F:single-stranded RNA binding"/>
    <property type="evidence" value="ECO:0007669"/>
    <property type="project" value="TreeGrafter"/>
</dbReference>
<dbReference type="AlphaFoldDB" id="A0A2Z6GCT8"/>
<dbReference type="Proteomes" id="UP000033070">
    <property type="component" value="Chromosome"/>
</dbReference>
<comment type="similarity">
    <text evidence="2">Belongs to the YejK family.</text>
</comment>
<gene>
    <name evidence="4" type="ORF">OYT1_ch1649</name>
</gene>
<dbReference type="Pfam" id="PF04245">
    <property type="entry name" value="NA37"/>
    <property type="match status" value="1"/>
</dbReference>
<proteinExistence type="inferred from homology"/>
<keyword evidence="5" id="KW-1185">Reference proteome</keyword>
<protein>
    <submittedName>
        <fullName evidence="4">Nucleoid-associated protein YejK</fullName>
    </submittedName>
</protein>
<dbReference type="GO" id="GO:0003690">
    <property type="term" value="F:double-stranded DNA binding"/>
    <property type="evidence" value="ECO:0007669"/>
    <property type="project" value="TreeGrafter"/>
</dbReference>
<evidence type="ECO:0000256" key="1">
    <source>
        <dbReference type="ARBA" id="ARBA00004496"/>
    </source>
</evidence>
<evidence type="ECO:0000313" key="5">
    <source>
        <dbReference type="Proteomes" id="UP000033070"/>
    </source>
</evidence>
<organism evidence="4 5">
    <name type="scientific">Ferriphaselus amnicola</name>
    <dbReference type="NCBI Taxonomy" id="1188319"/>
    <lineage>
        <taxon>Bacteria</taxon>
        <taxon>Pseudomonadati</taxon>
        <taxon>Pseudomonadota</taxon>
        <taxon>Betaproteobacteria</taxon>
        <taxon>Nitrosomonadales</taxon>
        <taxon>Gallionellaceae</taxon>
        <taxon>Ferriphaselus</taxon>
    </lineage>
</organism>
<comment type="subcellular location">
    <subcellularLocation>
        <location evidence="1">Cytoplasm</location>
    </subcellularLocation>
</comment>